<organism evidence="1 2">
    <name type="scientific">Pomacea canaliculata</name>
    <name type="common">Golden apple snail</name>
    <dbReference type="NCBI Taxonomy" id="400727"/>
    <lineage>
        <taxon>Eukaryota</taxon>
        <taxon>Metazoa</taxon>
        <taxon>Spiralia</taxon>
        <taxon>Lophotrochozoa</taxon>
        <taxon>Mollusca</taxon>
        <taxon>Gastropoda</taxon>
        <taxon>Caenogastropoda</taxon>
        <taxon>Architaenioglossa</taxon>
        <taxon>Ampullarioidea</taxon>
        <taxon>Ampullariidae</taxon>
        <taxon>Pomacea</taxon>
    </lineage>
</organism>
<dbReference type="AlphaFoldDB" id="A0A2T7NCB7"/>
<proteinExistence type="predicted"/>
<reference evidence="1 2" key="1">
    <citation type="submission" date="2018-04" db="EMBL/GenBank/DDBJ databases">
        <title>The genome of golden apple snail Pomacea canaliculata provides insight into stress tolerance and invasive adaptation.</title>
        <authorList>
            <person name="Liu C."/>
            <person name="Liu B."/>
            <person name="Ren Y."/>
            <person name="Zhang Y."/>
            <person name="Wang H."/>
            <person name="Li S."/>
            <person name="Jiang F."/>
            <person name="Yin L."/>
            <person name="Zhang G."/>
            <person name="Qian W."/>
            <person name="Fan W."/>
        </authorList>
    </citation>
    <scope>NUCLEOTIDE SEQUENCE [LARGE SCALE GENOMIC DNA]</scope>
    <source>
        <strain evidence="1">SZHN2017</strain>
        <tissue evidence="1">Muscle</tissue>
    </source>
</reference>
<comment type="caution">
    <text evidence="1">The sequence shown here is derived from an EMBL/GenBank/DDBJ whole genome shotgun (WGS) entry which is preliminary data.</text>
</comment>
<dbReference type="Proteomes" id="UP000245119">
    <property type="component" value="Linkage Group LG14"/>
</dbReference>
<keyword evidence="2" id="KW-1185">Reference proteome</keyword>
<protein>
    <submittedName>
        <fullName evidence="1">Uncharacterized protein</fullName>
    </submittedName>
</protein>
<dbReference type="OrthoDB" id="6380619at2759"/>
<accession>A0A2T7NCB7</accession>
<sequence>MQLGAMGHYELQRLLMYMDMNVTDAIMLAMDDSPRIYDEVMVKCRSLSTTVAHARTLRLRP</sequence>
<gene>
    <name evidence="1" type="ORF">C0Q70_21369</name>
</gene>
<evidence type="ECO:0000313" key="2">
    <source>
        <dbReference type="Proteomes" id="UP000245119"/>
    </source>
</evidence>
<dbReference type="EMBL" id="PZQS01000014">
    <property type="protein sequence ID" value="PVD18816.1"/>
    <property type="molecule type" value="Genomic_DNA"/>
</dbReference>
<evidence type="ECO:0000313" key="1">
    <source>
        <dbReference type="EMBL" id="PVD18816.1"/>
    </source>
</evidence>
<name>A0A2T7NCB7_POMCA</name>